<reference evidence="3" key="2">
    <citation type="submission" date="2023-05" db="EMBL/GenBank/DDBJ databases">
        <authorList>
            <consortium name="Lawrence Berkeley National Laboratory"/>
            <person name="Steindorff A."/>
            <person name="Hensen N."/>
            <person name="Bonometti L."/>
            <person name="Westerberg I."/>
            <person name="Brannstrom I.O."/>
            <person name="Guillou S."/>
            <person name="Cros-Aarteil S."/>
            <person name="Calhoun S."/>
            <person name="Haridas S."/>
            <person name="Kuo A."/>
            <person name="Mondo S."/>
            <person name="Pangilinan J."/>
            <person name="Riley R."/>
            <person name="Labutti K."/>
            <person name="Andreopoulos B."/>
            <person name="Lipzen A."/>
            <person name="Chen C."/>
            <person name="Yanf M."/>
            <person name="Daum C."/>
            <person name="Ng V."/>
            <person name="Clum A."/>
            <person name="Ohm R."/>
            <person name="Martin F."/>
            <person name="Silar P."/>
            <person name="Natvig D."/>
            <person name="Lalanne C."/>
            <person name="Gautier V."/>
            <person name="Ament-Velasquez S.L."/>
            <person name="Kruys A."/>
            <person name="Hutchinson M.I."/>
            <person name="Powell A.J."/>
            <person name="Barry K."/>
            <person name="Miller A.N."/>
            <person name="Grigoriev I.V."/>
            <person name="Debuchy R."/>
            <person name="Gladieux P."/>
            <person name="Thoren M.H."/>
            <person name="Johannesson H."/>
        </authorList>
    </citation>
    <scope>NUCLEOTIDE SEQUENCE</scope>
    <source>
        <strain evidence="3">PSN293</strain>
    </source>
</reference>
<keyword evidence="2" id="KW-1133">Transmembrane helix</keyword>
<keyword evidence="4" id="KW-1185">Reference proteome</keyword>
<feature type="transmembrane region" description="Helical" evidence="2">
    <location>
        <begin position="186"/>
        <end position="209"/>
    </location>
</feature>
<keyword evidence="2" id="KW-0812">Transmembrane</keyword>
<keyword evidence="2" id="KW-0472">Membrane</keyword>
<feature type="transmembrane region" description="Helical" evidence="2">
    <location>
        <begin position="110"/>
        <end position="129"/>
    </location>
</feature>
<feature type="transmembrane region" description="Helical" evidence="2">
    <location>
        <begin position="221"/>
        <end position="240"/>
    </location>
</feature>
<gene>
    <name evidence="3" type="ORF">QBC37DRAFT_376939</name>
</gene>
<dbReference type="Proteomes" id="UP001301769">
    <property type="component" value="Unassembled WGS sequence"/>
</dbReference>
<dbReference type="EMBL" id="MU858172">
    <property type="protein sequence ID" value="KAK4210528.1"/>
    <property type="molecule type" value="Genomic_DNA"/>
</dbReference>
<evidence type="ECO:0000313" key="3">
    <source>
        <dbReference type="EMBL" id="KAK4210528.1"/>
    </source>
</evidence>
<protein>
    <submittedName>
        <fullName evidence="3">Uncharacterized protein</fullName>
    </submittedName>
</protein>
<comment type="caution">
    <text evidence="3">The sequence shown here is derived from an EMBL/GenBank/DDBJ whole genome shotgun (WGS) entry which is preliminary data.</text>
</comment>
<organism evidence="3 4">
    <name type="scientific">Rhypophila decipiens</name>
    <dbReference type="NCBI Taxonomy" id="261697"/>
    <lineage>
        <taxon>Eukaryota</taxon>
        <taxon>Fungi</taxon>
        <taxon>Dikarya</taxon>
        <taxon>Ascomycota</taxon>
        <taxon>Pezizomycotina</taxon>
        <taxon>Sordariomycetes</taxon>
        <taxon>Sordariomycetidae</taxon>
        <taxon>Sordariales</taxon>
        <taxon>Naviculisporaceae</taxon>
        <taxon>Rhypophila</taxon>
    </lineage>
</organism>
<feature type="transmembrane region" description="Helical" evidence="2">
    <location>
        <begin position="144"/>
        <end position="165"/>
    </location>
</feature>
<feature type="transmembrane region" description="Helical" evidence="2">
    <location>
        <begin position="578"/>
        <end position="604"/>
    </location>
</feature>
<evidence type="ECO:0000313" key="4">
    <source>
        <dbReference type="Proteomes" id="UP001301769"/>
    </source>
</evidence>
<proteinExistence type="predicted"/>
<accession>A0AAN6Y0U5</accession>
<feature type="compositionally biased region" description="Basic and acidic residues" evidence="1">
    <location>
        <begin position="10"/>
        <end position="23"/>
    </location>
</feature>
<name>A0AAN6Y0U5_9PEZI</name>
<evidence type="ECO:0000256" key="1">
    <source>
        <dbReference type="SAM" id="MobiDB-lite"/>
    </source>
</evidence>
<feature type="region of interest" description="Disordered" evidence="1">
    <location>
        <begin position="1"/>
        <end position="25"/>
    </location>
</feature>
<dbReference type="AlphaFoldDB" id="A0AAN6Y0U5"/>
<sequence>MHFPHSTHRTPHDSSETSGHDDGSFSWLQIQPEPAIWSPWRSAAEFESENGSRWSQSSKRAFELDALDPKRRVSYQLPSSSEPKQTIPPESPASVPAVFLQRKSTRYTPAWTVALLALGTTAVTVWYSYRVMVDINELPRPLQLSPGLTVLVVNVLSHIVAFLALSLSTDILEHLRWALACRPEGILLTSFLAMSRATPITGVLYLFRVPGWHQLWALQRILSYIITFGISLILIVNVTFKTVYTPYSRGDLASTHNVVGGLAPFGITGIDVLDLPMIPMIATSYSVAFITDPRFVAKVAPVNCSPSDSGCLSLLLPGGMELVRIYDSTGEHRFSQSLFSGNFSGDYDTILINDAPSYQLEYDSIEAVDPVFGWNRTADCNMYGQSIGEGVYVCEKEVGDNLYIGWTICPEDAVFANSCQVDKRWTDDVKWNTTVSAFSRRATVAYDRANISILSVESVSEPVQVKFDSSYLSLYLNLVLNPIDPVLNWTNDNKTYSYSAERFAFTYGLSFLLRLYTSNYATFHDGGVYLLRSFIAVPFQFATSMRQYKDGGINPMPAENTVTATLSRSSYRVIIEVWTVWAFSWLSFIIIFYFVGFLLWMALWGPHTPNLSAFPEIDITSKSSLHTGLSIESDMDPHLEMAEQTLEDLGRLTRSKGMGDGKSFQIATRIRGRRVYCGSLPGERTGDELIVLLTEEAGRLRCLSKEHKYC</sequence>
<reference evidence="3" key="1">
    <citation type="journal article" date="2023" name="Mol. Phylogenet. Evol.">
        <title>Genome-scale phylogeny and comparative genomics of the fungal order Sordariales.</title>
        <authorList>
            <person name="Hensen N."/>
            <person name="Bonometti L."/>
            <person name="Westerberg I."/>
            <person name="Brannstrom I.O."/>
            <person name="Guillou S."/>
            <person name="Cros-Aarteil S."/>
            <person name="Calhoun S."/>
            <person name="Haridas S."/>
            <person name="Kuo A."/>
            <person name="Mondo S."/>
            <person name="Pangilinan J."/>
            <person name="Riley R."/>
            <person name="LaButti K."/>
            <person name="Andreopoulos B."/>
            <person name="Lipzen A."/>
            <person name="Chen C."/>
            <person name="Yan M."/>
            <person name="Daum C."/>
            <person name="Ng V."/>
            <person name="Clum A."/>
            <person name="Steindorff A."/>
            <person name="Ohm R.A."/>
            <person name="Martin F."/>
            <person name="Silar P."/>
            <person name="Natvig D.O."/>
            <person name="Lalanne C."/>
            <person name="Gautier V."/>
            <person name="Ament-Velasquez S.L."/>
            <person name="Kruys A."/>
            <person name="Hutchinson M.I."/>
            <person name="Powell A.J."/>
            <person name="Barry K."/>
            <person name="Miller A.N."/>
            <person name="Grigoriev I.V."/>
            <person name="Debuchy R."/>
            <person name="Gladieux P."/>
            <person name="Hiltunen Thoren M."/>
            <person name="Johannesson H."/>
        </authorList>
    </citation>
    <scope>NUCLEOTIDE SEQUENCE</scope>
    <source>
        <strain evidence="3">PSN293</strain>
    </source>
</reference>
<evidence type="ECO:0000256" key="2">
    <source>
        <dbReference type="SAM" id="Phobius"/>
    </source>
</evidence>